<evidence type="ECO:0000313" key="1">
    <source>
        <dbReference type="EMBL" id="KGA16074.1"/>
    </source>
</evidence>
<dbReference type="AlphaFoldDB" id="A0A094Q202"/>
<evidence type="ECO:0008006" key="2">
    <source>
        <dbReference type="Google" id="ProtNLM"/>
    </source>
</evidence>
<accession>A0A094Q202</accession>
<name>A0A094Q202_9ZZZZ</name>
<dbReference type="PANTHER" id="PTHR34071:SF2">
    <property type="entry name" value="FLAVIN-NUCLEOTIDE-BINDING PROTEIN"/>
    <property type="match status" value="1"/>
</dbReference>
<gene>
    <name evidence="1" type="ORF">GM51_13350</name>
</gene>
<dbReference type="EMBL" id="JNSL01000094">
    <property type="protein sequence ID" value="KGA16074.1"/>
    <property type="molecule type" value="Genomic_DNA"/>
</dbReference>
<dbReference type="PANTHER" id="PTHR34071">
    <property type="entry name" value="5-NITROIMIDAZOLE ANTIBIOTICS RESISTANCE PROTEIN, NIMA-FAMILY-RELATED PROTEIN-RELATED"/>
    <property type="match status" value="1"/>
</dbReference>
<dbReference type="InterPro" id="IPR012349">
    <property type="entry name" value="Split_barrel_FMN-bd"/>
</dbReference>
<dbReference type="Gene3D" id="2.30.110.10">
    <property type="entry name" value="Electron Transport, Fmn-binding Protein, Chain A"/>
    <property type="match status" value="1"/>
</dbReference>
<reference evidence="1" key="1">
    <citation type="submission" date="2014-06" db="EMBL/GenBank/DDBJ databases">
        <title>Key roles for freshwater Actinobacteria revealed by deep metagenomic sequencing.</title>
        <authorList>
            <person name="Ghai R."/>
            <person name="Mizuno C.M."/>
            <person name="Picazo A."/>
            <person name="Camacho A."/>
            <person name="Rodriguez-Valera F."/>
        </authorList>
    </citation>
    <scope>NUCLEOTIDE SEQUENCE</scope>
</reference>
<dbReference type="SUPFAM" id="SSF50475">
    <property type="entry name" value="FMN-binding split barrel"/>
    <property type="match status" value="1"/>
</dbReference>
<proteinExistence type="predicted"/>
<comment type="caution">
    <text evidence="1">The sequence shown here is derived from an EMBL/GenBank/DDBJ whole genome shotgun (WGS) entry which is preliminary data.</text>
</comment>
<dbReference type="InterPro" id="IPR024747">
    <property type="entry name" value="Pyridox_Oxase-rel"/>
</dbReference>
<sequence length="220" mass="23749">MSLPNPGQTDRTAINRLKKRSVEDRDEMYEILDSTILCHVGYVENGQPFVLPYGFVRDGDRILIHGSSGARFMRELAKGIPTCVTVTKLDGMVVARTTYDSSMNYRSVVILGAAEEITGPEKNALLEKVSNGLIPGRVSEVRTSTPKELAATTLLSLSLEEASVKVRTGMPEDGEGSGTGVWSGVIPIRVVADEAIPSDKESEALSLPESVKAFIKNPKA</sequence>
<dbReference type="Pfam" id="PF12900">
    <property type="entry name" value="Pyridox_ox_2"/>
    <property type="match status" value="1"/>
</dbReference>
<protein>
    <recommendedName>
        <fullName evidence="2">Flavin-nucleotide-binding protein</fullName>
    </recommendedName>
</protein>
<organism evidence="1">
    <name type="scientific">freshwater metagenome</name>
    <dbReference type="NCBI Taxonomy" id="449393"/>
    <lineage>
        <taxon>unclassified sequences</taxon>
        <taxon>metagenomes</taxon>
        <taxon>ecological metagenomes</taxon>
    </lineage>
</organism>